<evidence type="ECO:0000256" key="2">
    <source>
        <dbReference type="ARBA" id="ARBA00022598"/>
    </source>
</evidence>
<accession>A0ABP8RZ07</accession>
<name>A0ABP8RZ07_9PSEU</name>
<reference evidence="6" key="1">
    <citation type="journal article" date="2019" name="Int. J. Syst. Evol. Microbiol.">
        <title>The Global Catalogue of Microorganisms (GCM) 10K type strain sequencing project: providing services to taxonomists for standard genome sequencing and annotation.</title>
        <authorList>
            <consortium name="The Broad Institute Genomics Platform"/>
            <consortium name="The Broad Institute Genome Sequencing Center for Infectious Disease"/>
            <person name="Wu L."/>
            <person name="Ma J."/>
        </authorList>
    </citation>
    <scope>NUCLEOTIDE SEQUENCE [LARGE SCALE GENOMIC DNA]</scope>
    <source>
        <strain evidence="6">JCM 17906</strain>
    </source>
</reference>
<comment type="similarity">
    <text evidence="1">Belongs to the ATP-dependent AMP-binding enzyme family.</text>
</comment>
<dbReference type="InterPro" id="IPR042099">
    <property type="entry name" value="ANL_N_sf"/>
</dbReference>
<dbReference type="PANTHER" id="PTHR43201">
    <property type="entry name" value="ACYL-COA SYNTHETASE"/>
    <property type="match status" value="1"/>
</dbReference>
<evidence type="ECO:0000313" key="5">
    <source>
        <dbReference type="EMBL" id="GAA4554559.1"/>
    </source>
</evidence>
<comment type="caution">
    <text evidence="5">The sequence shown here is derived from an EMBL/GenBank/DDBJ whole genome shotgun (WGS) entry which is preliminary data.</text>
</comment>
<keyword evidence="2 5" id="KW-0436">Ligase</keyword>
<dbReference type="InterPro" id="IPR045851">
    <property type="entry name" value="AMP-bd_C_sf"/>
</dbReference>
<evidence type="ECO:0000313" key="6">
    <source>
        <dbReference type="Proteomes" id="UP001501598"/>
    </source>
</evidence>
<sequence length="501" mass="54924">MPFSFPASLADQVALRGDKVALVDGEISITYRELHRRSDLVAAGLAGAGVAPGERVVYIGHGRLEFFELLYGAAKLGAVITPLNWRVTDEEIAALIADTRARFVVVDDEFAALVPDGVRRLLTGADFGSWRERQEGGLVPCRAPSPDDVVVQSYTSGTTGLPKGVLLTNRMYESYIRICPTYGLDDRSVIGLPQPVHHVGGNATFSMGLTQGGTVVLFRAFRVDNALDLIERHRVTFLTLAPVMLTMLVRAQHEHPRDLSRWDAVMYGGQAISEAAIREIREILETRLFQAFGMTETCGAVTNLEPDEHTGGLALSAGRAFPWNEVGIFDPVTLEPCPDGEVGELWIRSVQCTPGYWNRPEATSALYAPGGWLRTGDVGYLDRAGYLFLTDRMTDKIVTGGENVYPREVESVLLQHPSVDDLVVVGGPDEKWGETVVAVVVPVAGGCLTADELLSWTQDRIAGFRRPRRVVFVDQLPRSAEGKILRRELRGSLWQGTRRIG</sequence>
<dbReference type="GO" id="GO:0016874">
    <property type="term" value="F:ligase activity"/>
    <property type="evidence" value="ECO:0007669"/>
    <property type="project" value="UniProtKB-KW"/>
</dbReference>
<feature type="domain" description="AMP-binding enzyme C-terminal" evidence="4">
    <location>
        <begin position="408"/>
        <end position="483"/>
    </location>
</feature>
<evidence type="ECO:0000256" key="1">
    <source>
        <dbReference type="ARBA" id="ARBA00006432"/>
    </source>
</evidence>
<dbReference type="EMBL" id="BAABGT010000083">
    <property type="protein sequence ID" value="GAA4554559.1"/>
    <property type="molecule type" value="Genomic_DNA"/>
</dbReference>
<dbReference type="InterPro" id="IPR000873">
    <property type="entry name" value="AMP-dep_synth/lig_dom"/>
</dbReference>
<dbReference type="Pfam" id="PF13193">
    <property type="entry name" value="AMP-binding_C"/>
    <property type="match status" value="1"/>
</dbReference>
<proteinExistence type="inferred from homology"/>
<dbReference type="Pfam" id="PF00501">
    <property type="entry name" value="AMP-binding"/>
    <property type="match status" value="1"/>
</dbReference>
<feature type="domain" description="AMP-dependent synthetase/ligase" evidence="3">
    <location>
        <begin position="10"/>
        <end position="357"/>
    </location>
</feature>
<dbReference type="PANTHER" id="PTHR43201:SF5">
    <property type="entry name" value="MEDIUM-CHAIN ACYL-COA LIGASE ACSF2, MITOCHONDRIAL"/>
    <property type="match status" value="1"/>
</dbReference>
<dbReference type="Gene3D" id="3.30.300.30">
    <property type="match status" value="1"/>
</dbReference>
<dbReference type="SUPFAM" id="SSF56801">
    <property type="entry name" value="Acetyl-CoA synthetase-like"/>
    <property type="match status" value="1"/>
</dbReference>
<organism evidence="5 6">
    <name type="scientific">Pseudonocardia xishanensis</name>
    <dbReference type="NCBI Taxonomy" id="630995"/>
    <lineage>
        <taxon>Bacteria</taxon>
        <taxon>Bacillati</taxon>
        <taxon>Actinomycetota</taxon>
        <taxon>Actinomycetes</taxon>
        <taxon>Pseudonocardiales</taxon>
        <taxon>Pseudonocardiaceae</taxon>
        <taxon>Pseudonocardia</taxon>
    </lineage>
</organism>
<evidence type="ECO:0000259" key="4">
    <source>
        <dbReference type="Pfam" id="PF13193"/>
    </source>
</evidence>
<dbReference type="Gene3D" id="3.40.50.12780">
    <property type="entry name" value="N-terminal domain of ligase-like"/>
    <property type="match status" value="1"/>
</dbReference>
<gene>
    <name evidence="5" type="ORF">GCM10023175_52750</name>
</gene>
<keyword evidence="6" id="KW-1185">Reference proteome</keyword>
<protein>
    <submittedName>
        <fullName evidence="5">Fatty acid--CoA ligase</fullName>
    </submittedName>
</protein>
<dbReference type="InterPro" id="IPR025110">
    <property type="entry name" value="AMP-bd_C"/>
</dbReference>
<evidence type="ECO:0000259" key="3">
    <source>
        <dbReference type="Pfam" id="PF00501"/>
    </source>
</evidence>
<dbReference type="Proteomes" id="UP001501598">
    <property type="component" value="Unassembled WGS sequence"/>
</dbReference>
<dbReference type="RefSeq" id="WP_345424153.1">
    <property type="nucleotide sequence ID" value="NZ_BAABGT010000083.1"/>
</dbReference>